<accession>A0AAD2JPR5</accession>
<protein>
    <submittedName>
        <fullName evidence="3">Uncharacterized protein</fullName>
    </submittedName>
</protein>
<keyword evidence="2" id="KW-0812">Transmembrane</keyword>
<feature type="transmembrane region" description="Helical" evidence="2">
    <location>
        <begin position="303"/>
        <end position="324"/>
    </location>
</feature>
<feature type="transmembrane region" description="Helical" evidence="2">
    <location>
        <begin position="197"/>
        <end position="221"/>
    </location>
</feature>
<feature type="transmembrane region" description="Helical" evidence="2">
    <location>
        <begin position="270"/>
        <end position="291"/>
    </location>
</feature>
<feature type="compositionally biased region" description="Low complexity" evidence="1">
    <location>
        <begin position="8"/>
        <end position="46"/>
    </location>
</feature>
<feature type="region of interest" description="Disordered" evidence="1">
    <location>
        <begin position="1"/>
        <end position="59"/>
    </location>
</feature>
<feature type="transmembrane region" description="Helical" evidence="2">
    <location>
        <begin position="336"/>
        <end position="355"/>
    </location>
</feature>
<dbReference type="EMBL" id="CAKOGP040002491">
    <property type="protein sequence ID" value="CAJ1970269.1"/>
    <property type="molecule type" value="Genomic_DNA"/>
</dbReference>
<feature type="transmembrane region" description="Helical" evidence="2">
    <location>
        <begin position="134"/>
        <end position="151"/>
    </location>
</feature>
<keyword evidence="2" id="KW-0472">Membrane</keyword>
<organism evidence="3 4">
    <name type="scientific">Cylindrotheca closterium</name>
    <dbReference type="NCBI Taxonomy" id="2856"/>
    <lineage>
        <taxon>Eukaryota</taxon>
        <taxon>Sar</taxon>
        <taxon>Stramenopiles</taxon>
        <taxon>Ochrophyta</taxon>
        <taxon>Bacillariophyta</taxon>
        <taxon>Bacillariophyceae</taxon>
        <taxon>Bacillariophycidae</taxon>
        <taxon>Bacillariales</taxon>
        <taxon>Bacillariaceae</taxon>
        <taxon>Cylindrotheca</taxon>
    </lineage>
</organism>
<keyword evidence="4" id="KW-1185">Reference proteome</keyword>
<keyword evidence="2" id="KW-1133">Transmembrane helix</keyword>
<evidence type="ECO:0000313" key="4">
    <source>
        <dbReference type="Proteomes" id="UP001295423"/>
    </source>
</evidence>
<proteinExistence type="predicted"/>
<feature type="compositionally biased region" description="Polar residues" evidence="1">
    <location>
        <begin position="47"/>
        <end position="59"/>
    </location>
</feature>
<feature type="transmembrane region" description="Helical" evidence="2">
    <location>
        <begin position="163"/>
        <end position="185"/>
    </location>
</feature>
<feature type="transmembrane region" description="Helical" evidence="2">
    <location>
        <begin position="242"/>
        <end position="264"/>
    </location>
</feature>
<comment type="caution">
    <text evidence="3">The sequence shown here is derived from an EMBL/GenBank/DDBJ whole genome shotgun (WGS) entry which is preliminary data.</text>
</comment>
<evidence type="ECO:0000313" key="3">
    <source>
        <dbReference type="EMBL" id="CAJ1970269.1"/>
    </source>
</evidence>
<feature type="transmembrane region" description="Helical" evidence="2">
    <location>
        <begin position="75"/>
        <end position="96"/>
    </location>
</feature>
<dbReference type="AlphaFoldDB" id="A0AAD2JPR5"/>
<evidence type="ECO:0000256" key="2">
    <source>
        <dbReference type="SAM" id="Phobius"/>
    </source>
</evidence>
<dbReference type="Proteomes" id="UP001295423">
    <property type="component" value="Unassembled WGS sequence"/>
</dbReference>
<name>A0AAD2JPR5_9STRA</name>
<gene>
    <name evidence="3" type="ORF">CYCCA115_LOCUS24289</name>
</gene>
<reference evidence="3" key="1">
    <citation type="submission" date="2023-08" db="EMBL/GenBank/DDBJ databases">
        <authorList>
            <person name="Audoor S."/>
            <person name="Bilcke G."/>
        </authorList>
    </citation>
    <scope>NUCLEOTIDE SEQUENCE</scope>
</reference>
<sequence>MCKESDTKLSSSSTSTAASSSRSTSNETISSTLSSGSDGESWSETTPVPSNAKRMSTLDSSSFDEPSSVIPSFNFWPTTFGALALSFGMLGFSLWMPFVGLEEASGETYQFAYWNYDPSISRFDNTAWTYVTDYMLAAVMAAFSFSTLSLSQPRNTDRLCNRVASLSLLYMISVIAGGIAHQTFLTVESRNSLSFQLLWTLCVGTVSLASTSMGCCGSEIVRKFQAEKHCSAKFQKIPVVPEYVWCIYGFCVFVFTALGGMSFQRPACDIFIAGTSQTPSTAYIMIVLYFVDHPKAKFNIRAWGMFGFIFNAPLLPMYPILIYYTNLPLAAVNTLLHSWLTVAWSSQAFALGHVIRSVVHTTKEKSI</sequence>
<evidence type="ECO:0000256" key="1">
    <source>
        <dbReference type="SAM" id="MobiDB-lite"/>
    </source>
</evidence>